<dbReference type="InterPro" id="IPR002372">
    <property type="entry name" value="PQQ_rpt_dom"/>
</dbReference>
<dbReference type="PANTHER" id="PTHR34512">
    <property type="entry name" value="CELL SURFACE PROTEIN"/>
    <property type="match status" value="1"/>
</dbReference>
<feature type="domain" description="Pyrrolo-quinoline quinone repeat" evidence="2">
    <location>
        <begin position="81"/>
        <end position="203"/>
    </location>
</feature>
<dbReference type="InterPro" id="IPR015943">
    <property type="entry name" value="WD40/YVTN_repeat-like_dom_sf"/>
</dbReference>
<gene>
    <name evidence="3" type="ORF">SAMN05216388_1005205</name>
</gene>
<proteinExistence type="predicted"/>
<dbReference type="InterPro" id="IPR011047">
    <property type="entry name" value="Quinoprotein_ADH-like_sf"/>
</dbReference>
<sequence length="401" mass="42476">MDTTRRALLSSSVAGAASVAGCSTILGSPDPDEPPESGVAEMPDPDDHIAGANGEWSSFGCNAANTREVGDGDAPVDGVSERWRVSVAQTAYRAPVVAGGRVFLLDPAELRVLDATDGTTLWTAPEVDAVPLVREGVAYVTTGDAVRALDAETGDRLWEHRPDTSGRVTQPATYAGDALVCGAGERVLSLDPASGDVQWHRDVFGQVLDHAAFFEGYWSVVATEAGMVYLFDDEGVGGWRWQLPAPHTAPPSAGTDSIYVPCRDGRTYALFGEQNDGNDVQWEADTGWAERGLAVVDDLVLAAGGNRLHAVDAASGDRHWEAEIGDWRHTAPAFGRDTVFVGGDRLRAFDPTPGDSPDGGPALRFEREFAGRVGPGPVIDDGTLYVVAEVESDEYALLALE</sequence>
<protein>
    <submittedName>
        <fullName evidence="3">Outer membrane protein assembly factor BamB, contains PQQ-like beta-propeller repeat</fullName>
    </submittedName>
</protein>
<dbReference type="OrthoDB" id="145878at2157"/>
<dbReference type="PANTHER" id="PTHR34512:SF30">
    <property type="entry name" value="OUTER MEMBRANE PROTEIN ASSEMBLY FACTOR BAMB"/>
    <property type="match status" value="1"/>
</dbReference>
<name>A0A1H8JY62_9EURY</name>
<dbReference type="RefSeq" id="WP_092658950.1">
    <property type="nucleotide sequence ID" value="NZ_FOCX01000005.1"/>
</dbReference>
<dbReference type="Proteomes" id="UP000198775">
    <property type="component" value="Unassembled WGS sequence"/>
</dbReference>
<accession>A0A1H8JY62</accession>
<dbReference type="SMART" id="SM00564">
    <property type="entry name" value="PQQ"/>
    <property type="match status" value="4"/>
</dbReference>
<dbReference type="InterPro" id="IPR018391">
    <property type="entry name" value="PQQ_b-propeller_rpt"/>
</dbReference>
<evidence type="ECO:0000256" key="1">
    <source>
        <dbReference type="SAM" id="MobiDB-lite"/>
    </source>
</evidence>
<dbReference type="AlphaFoldDB" id="A0A1H8JY62"/>
<evidence type="ECO:0000313" key="4">
    <source>
        <dbReference type="Proteomes" id="UP000198775"/>
    </source>
</evidence>
<dbReference type="SUPFAM" id="SSF50998">
    <property type="entry name" value="Quinoprotein alcohol dehydrogenase-like"/>
    <property type="match status" value="2"/>
</dbReference>
<evidence type="ECO:0000313" key="3">
    <source>
        <dbReference type="EMBL" id="SEN85347.1"/>
    </source>
</evidence>
<reference evidence="4" key="1">
    <citation type="submission" date="2016-10" db="EMBL/GenBank/DDBJ databases">
        <authorList>
            <person name="Varghese N."/>
            <person name="Submissions S."/>
        </authorList>
    </citation>
    <scope>NUCLEOTIDE SEQUENCE [LARGE SCALE GENOMIC DNA]</scope>
    <source>
        <strain evidence="4">IBRC-M 10043</strain>
    </source>
</reference>
<dbReference type="EMBL" id="FOCX01000005">
    <property type="protein sequence ID" value="SEN85347.1"/>
    <property type="molecule type" value="Genomic_DNA"/>
</dbReference>
<organism evidence="3 4">
    <name type="scientific">Halorientalis persicus</name>
    <dbReference type="NCBI Taxonomy" id="1367881"/>
    <lineage>
        <taxon>Archaea</taxon>
        <taxon>Methanobacteriati</taxon>
        <taxon>Methanobacteriota</taxon>
        <taxon>Stenosarchaea group</taxon>
        <taxon>Halobacteria</taxon>
        <taxon>Halobacteriales</taxon>
        <taxon>Haloarculaceae</taxon>
        <taxon>Halorientalis</taxon>
    </lineage>
</organism>
<dbReference type="Pfam" id="PF13360">
    <property type="entry name" value="PQQ_2"/>
    <property type="match status" value="1"/>
</dbReference>
<keyword evidence="4" id="KW-1185">Reference proteome</keyword>
<feature type="region of interest" description="Disordered" evidence="1">
    <location>
        <begin position="24"/>
        <end position="56"/>
    </location>
</feature>
<evidence type="ECO:0000259" key="2">
    <source>
        <dbReference type="Pfam" id="PF13360"/>
    </source>
</evidence>
<dbReference type="PROSITE" id="PS51257">
    <property type="entry name" value="PROKAR_LIPOPROTEIN"/>
    <property type="match status" value="1"/>
</dbReference>
<dbReference type="Gene3D" id="2.130.10.10">
    <property type="entry name" value="YVTN repeat-like/Quinoprotein amine dehydrogenase"/>
    <property type="match status" value="2"/>
</dbReference>